<name>G2ZUY8_9RALS</name>
<accession>G2ZUY8</accession>
<organism evidence="1">
    <name type="scientific">blood disease bacterium R229</name>
    <dbReference type="NCBI Taxonomy" id="741978"/>
    <lineage>
        <taxon>Bacteria</taxon>
        <taxon>Pseudomonadati</taxon>
        <taxon>Pseudomonadota</taxon>
        <taxon>Betaproteobacteria</taxon>
        <taxon>Burkholderiales</taxon>
        <taxon>Burkholderiaceae</taxon>
        <taxon>Ralstonia</taxon>
        <taxon>Ralstonia solanacearum species complex</taxon>
    </lineage>
</organism>
<proteinExistence type="predicted"/>
<dbReference type="AlphaFoldDB" id="G2ZUY8"/>
<protein>
    <submittedName>
        <fullName evidence="1">Uncharacterized protein</fullName>
    </submittedName>
</protein>
<evidence type="ECO:0000313" key="1">
    <source>
        <dbReference type="EMBL" id="CCA82884.1"/>
    </source>
</evidence>
<dbReference type="EMBL" id="FR854082">
    <property type="protein sequence ID" value="CCA82884.1"/>
    <property type="molecule type" value="Genomic_DNA"/>
</dbReference>
<reference evidence="1" key="1">
    <citation type="journal article" date="2011" name="PLoS ONE">
        <title>Ralstonia syzygii, the Blood Disease Bacterium and some Asian R. solanacearum strains form a single genomic species despite divergent lifestyles.</title>
        <authorList>
            <person name="Remenant B."/>
            <person name="de Cambiaire J.C."/>
            <person name="Cellier G."/>
            <person name="Jacobs J.M."/>
            <person name="Mangenot S."/>
            <person name="Barbe V."/>
            <person name="Lajus A."/>
            <person name="Vallenet D."/>
            <person name="Medigue C."/>
            <person name="Fegan M."/>
            <person name="Allen C."/>
            <person name="Prior P."/>
        </authorList>
    </citation>
    <scope>NUCLEOTIDE SEQUENCE</scope>
    <source>
        <strain evidence="1">R229</strain>
    </source>
</reference>
<reference evidence="1" key="2">
    <citation type="submission" date="2011-04" db="EMBL/GenBank/DDBJ databases">
        <authorList>
            <person name="Genoscope - CEA"/>
        </authorList>
    </citation>
    <scope>NUCLEOTIDE SEQUENCE</scope>
    <source>
        <strain evidence="1">R229</strain>
    </source>
</reference>
<gene>
    <name evidence="1" type="ORF">BDB_mp60048</name>
</gene>
<sequence length="43" mass="4792">MPGRRERIDSLKREHPALEILLDPQARRATFDCAAAFAAGIAR</sequence>